<dbReference type="CDD" id="cd06261">
    <property type="entry name" value="TM_PBP2"/>
    <property type="match status" value="1"/>
</dbReference>
<dbReference type="Proteomes" id="UP000000467">
    <property type="component" value="Chromosome"/>
</dbReference>
<evidence type="ECO:0000256" key="6">
    <source>
        <dbReference type="ARBA" id="ARBA00023136"/>
    </source>
</evidence>
<dbReference type="InterPro" id="IPR025966">
    <property type="entry name" value="OppC_N"/>
</dbReference>
<feature type="transmembrane region" description="Helical" evidence="7">
    <location>
        <begin position="263"/>
        <end position="284"/>
    </location>
</feature>
<dbReference type="PROSITE" id="PS50928">
    <property type="entry name" value="ABC_TM1"/>
    <property type="match status" value="1"/>
</dbReference>
<dbReference type="STRING" id="1089553.Tph_c17090"/>
<feature type="transmembrane region" description="Helical" evidence="7">
    <location>
        <begin position="98"/>
        <end position="123"/>
    </location>
</feature>
<keyword evidence="6 7" id="KW-0472">Membrane</keyword>
<keyword evidence="3" id="KW-1003">Cell membrane</keyword>
<dbReference type="GO" id="GO:0005886">
    <property type="term" value="C:plasma membrane"/>
    <property type="evidence" value="ECO:0007669"/>
    <property type="project" value="UniProtKB-SubCell"/>
</dbReference>
<dbReference type="eggNOG" id="COG1173">
    <property type="taxonomic scope" value="Bacteria"/>
</dbReference>
<keyword evidence="5 7" id="KW-1133">Transmembrane helix</keyword>
<dbReference type="Pfam" id="PF00528">
    <property type="entry name" value="BPD_transp_1"/>
    <property type="match status" value="1"/>
</dbReference>
<dbReference type="RefSeq" id="WP_015050792.1">
    <property type="nucleotide sequence ID" value="NC_018870.1"/>
</dbReference>
<dbReference type="AlphaFoldDB" id="K4LIM5"/>
<dbReference type="EMBL" id="CP003732">
    <property type="protein sequence ID" value="AFV11912.1"/>
    <property type="molecule type" value="Genomic_DNA"/>
</dbReference>
<reference evidence="9 10" key="1">
    <citation type="journal article" date="2012" name="BMC Genomics">
        <title>Genome-guided analysis of physiological and morphological traits of the fermentative acetate oxidizer Thermacetogenium phaeum.</title>
        <authorList>
            <person name="Oehler D."/>
            <person name="Poehlein A."/>
            <person name="Leimbach A."/>
            <person name="Muller N."/>
            <person name="Daniel R."/>
            <person name="Gottschalk G."/>
            <person name="Schink B."/>
        </authorList>
    </citation>
    <scope>NUCLEOTIDE SEQUENCE [LARGE SCALE GENOMIC DNA]</scope>
    <source>
        <strain evidence="10">ATCC BAA-254 / DSM 26808 / PB</strain>
    </source>
</reference>
<comment type="similarity">
    <text evidence="7">Belongs to the binding-protein-dependent transport system permease family.</text>
</comment>
<dbReference type="InterPro" id="IPR000515">
    <property type="entry name" value="MetI-like"/>
</dbReference>
<dbReference type="Gene3D" id="1.10.3720.10">
    <property type="entry name" value="MetI-like"/>
    <property type="match status" value="1"/>
</dbReference>
<keyword evidence="10" id="KW-1185">Reference proteome</keyword>
<organism evidence="9 10">
    <name type="scientific">Thermacetogenium phaeum (strain ATCC BAA-254 / DSM 26808 / PB)</name>
    <dbReference type="NCBI Taxonomy" id="1089553"/>
    <lineage>
        <taxon>Bacteria</taxon>
        <taxon>Bacillati</taxon>
        <taxon>Bacillota</taxon>
        <taxon>Clostridia</taxon>
        <taxon>Thermoanaerobacterales</taxon>
        <taxon>Thermoanaerobacteraceae</taxon>
        <taxon>Thermacetogenium</taxon>
    </lineage>
</organism>
<evidence type="ECO:0000259" key="8">
    <source>
        <dbReference type="PROSITE" id="PS50928"/>
    </source>
</evidence>
<dbReference type="HOGENOM" id="CLU_028518_1_1_9"/>
<feature type="transmembrane region" description="Helical" evidence="7">
    <location>
        <begin position="135"/>
        <end position="156"/>
    </location>
</feature>
<evidence type="ECO:0000256" key="5">
    <source>
        <dbReference type="ARBA" id="ARBA00022989"/>
    </source>
</evidence>
<dbReference type="Pfam" id="PF12911">
    <property type="entry name" value="OppC_N"/>
    <property type="match status" value="1"/>
</dbReference>
<keyword evidence="4 7" id="KW-0812">Transmembrane</keyword>
<dbReference type="InterPro" id="IPR050366">
    <property type="entry name" value="BP-dependent_transpt_permease"/>
</dbReference>
<gene>
    <name evidence="9" type="primary">dppC1</name>
    <name evidence="9" type="ordered locus">Tph_c17090</name>
</gene>
<dbReference type="GO" id="GO:0055085">
    <property type="term" value="P:transmembrane transport"/>
    <property type="evidence" value="ECO:0007669"/>
    <property type="project" value="InterPro"/>
</dbReference>
<feature type="domain" description="ABC transmembrane type-1" evidence="8">
    <location>
        <begin position="95"/>
        <end position="285"/>
    </location>
</feature>
<evidence type="ECO:0000256" key="4">
    <source>
        <dbReference type="ARBA" id="ARBA00022692"/>
    </source>
</evidence>
<accession>K4LIM5</accession>
<dbReference type="SUPFAM" id="SSF161098">
    <property type="entry name" value="MetI-like"/>
    <property type="match status" value="1"/>
</dbReference>
<keyword evidence="2 7" id="KW-0813">Transport</keyword>
<evidence type="ECO:0000313" key="10">
    <source>
        <dbReference type="Proteomes" id="UP000000467"/>
    </source>
</evidence>
<evidence type="ECO:0000256" key="7">
    <source>
        <dbReference type="RuleBase" id="RU363032"/>
    </source>
</evidence>
<dbReference type="KEGG" id="tpz:Tph_c17090"/>
<sequence length="296" mass="32640">MIAQKASDNSAVNRYLENFKKAWYKFSRNKMSVVGLVIVVLIILSAVFAHFVAPYPHHAGAFVNYAEANLAPSWDHLLGTDVFGRDILSRIIYAFRGALTMGIGVLVVVVPIGTIIGLIAGYMKGTLIETVLMRITDVFLALPPLILALAVCAVMRPTLFNSMMAVCISWWPWYARLVYGMATSLRNEVYVRAAELIGASRFHIIFREILPNCLAPIFTKMMLDMGWVILTGASLSFVGLGEQPPTPALGTMVSDGAKYLPDYWWISIFPAIAIMIIVLAFNLLGDGVKDMLSTEE</sequence>
<dbReference type="InterPro" id="IPR035906">
    <property type="entry name" value="MetI-like_sf"/>
</dbReference>
<protein>
    <submittedName>
        <fullName evidence="9">D,D-dipeptide ABC transport system permease protein DppC</fullName>
    </submittedName>
</protein>
<dbReference type="OrthoDB" id="1715260at2"/>
<dbReference type="PANTHER" id="PTHR43386:SF1">
    <property type="entry name" value="D,D-DIPEPTIDE TRANSPORT SYSTEM PERMEASE PROTEIN DDPC-RELATED"/>
    <property type="match status" value="1"/>
</dbReference>
<evidence type="ECO:0000256" key="2">
    <source>
        <dbReference type="ARBA" id="ARBA00022448"/>
    </source>
</evidence>
<feature type="transmembrane region" description="Helical" evidence="7">
    <location>
        <begin position="33"/>
        <end position="53"/>
    </location>
</feature>
<evidence type="ECO:0000256" key="1">
    <source>
        <dbReference type="ARBA" id="ARBA00004651"/>
    </source>
</evidence>
<proteinExistence type="inferred from homology"/>
<name>K4LIM5_THEPS</name>
<comment type="subcellular location">
    <subcellularLocation>
        <location evidence="1 7">Cell membrane</location>
        <topology evidence="1 7">Multi-pass membrane protein</topology>
    </subcellularLocation>
</comment>
<evidence type="ECO:0000256" key="3">
    <source>
        <dbReference type="ARBA" id="ARBA00022475"/>
    </source>
</evidence>
<evidence type="ECO:0000313" key="9">
    <source>
        <dbReference type="EMBL" id="AFV11912.1"/>
    </source>
</evidence>
<dbReference type="PANTHER" id="PTHR43386">
    <property type="entry name" value="OLIGOPEPTIDE TRANSPORT SYSTEM PERMEASE PROTEIN APPC"/>
    <property type="match status" value="1"/>
</dbReference>